<proteinExistence type="predicted"/>
<accession>A0A401FPJ1</accession>
<dbReference type="RefSeq" id="WP_125008941.1">
    <property type="nucleotide sequence ID" value="NZ_BEXA01000008.1"/>
</dbReference>
<organism evidence="1 2">
    <name type="scientific">Lentilactobacillus kosonis</name>
    <dbReference type="NCBI Taxonomy" id="2810561"/>
    <lineage>
        <taxon>Bacteria</taxon>
        <taxon>Bacillati</taxon>
        <taxon>Bacillota</taxon>
        <taxon>Bacilli</taxon>
        <taxon>Lactobacillales</taxon>
        <taxon>Lactobacillaceae</taxon>
        <taxon>Lentilactobacillus</taxon>
    </lineage>
</organism>
<reference evidence="1 2" key="1">
    <citation type="submission" date="2017-11" db="EMBL/GenBank/DDBJ databases">
        <title>Draft Genome Sequence of Lactobacillus curieae NBRC 111893 isolated from Koso, a Japanese sugar-Vegetable Fermented Beverage.</title>
        <authorList>
            <person name="Chiou T.Y."/>
            <person name="Oshima K."/>
            <person name="Suda W."/>
            <person name="Hattori M."/>
            <person name="Takahashi T."/>
        </authorList>
    </citation>
    <scope>NUCLEOTIDE SEQUENCE [LARGE SCALE GENOMIC DNA]</scope>
    <source>
        <strain evidence="1 2">NBRC111893</strain>
    </source>
</reference>
<dbReference type="AlphaFoldDB" id="A0A401FPJ1"/>
<protein>
    <submittedName>
        <fullName evidence="1">Uncharacterized protein</fullName>
    </submittedName>
</protein>
<keyword evidence="2" id="KW-1185">Reference proteome</keyword>
<dbReference type="OrthoDB" id="2299776at2"/>
<dbReference type="EMBL" id="BEXA01000008">
    <property type="protein sequence ID" value="GAY74274.1"/>
    <property type="molecule type" value="Genomic_DNA"/>
</dbReference>
<gene>
    <name evidence="1" type="ORF">NBRC111893_2420</name>
</gene>
<dbReference type="Proteomes" id="UP000286974">
    <property type="component" value="Unassembled WGS sequence"/>
</dbReference>
<evidence type="ECO:0000313" key="1">
    <source>
        <dbReference type="EMBL" id="GAY74274.1"/>
    </source>
</evidence>
<name>A0A401FPJ1_9LACO</name>
<comment type="caution">
    <text evidence="1">The sequence shown here is derived from an EMBL/GenBank/DDBJ whole genome shotgun (WGS) entry which is preliminary data.</text>
</comment>
<sequence>MADNQLNSITPDVIKQDFKIVKNFADDHIQRAIDSAVNQVKSDQIEATHVDEATTSFAKHLLYRDWFMSYGGVQSAGTFGNSQSMVNFNGSDPYLLNYNDIVDKYGTGQNMGAIWTES</sequence>
<evidence type="ECO:0000313" key="2">
    <source>
        <dbReference type="Proteomes" id="UP000286974"/>
    </source>
</evidence>